<dbReference type="Proteomes" id="UP000694720">
    <property type="component" value="Unplaced"/>
</dbReference>
<evidence type="ECO:0000313" key="3">
    <source>
        <dbReference type="Proteomes" id="UP000694720"/>
    </source>
</evidence>
<proteinExistence type="predicted"/>
<organism evidence="2 3">
    <name type="scientific">Sus scrofa</name>
    <name type="common">Pig</name>
    <dbReference type="NCBI Taxonomy" id="9823"/>
    <lineage>
        <taxon>Eukaryota</taxon>
        <taxon>Metazoa</taxon>
        <taxon>Chordata</taxon>
        <taxon>Craniata</taxon>
        <taxon>Vertebrata</taxon>
        <taxon>Euteleostomi</taxon>
        <taxon>Mammalia</taxon>
        <taxon>Eutheria</taxon>
        <taxon>Laurasiatheria</taxon>
        <taxon>Artiodactyla</taxon>
        <taxon>Suina</taxon>
        <taxon>Suidae</taxon>
        <taxon>Sus</taxon>
    </lineage>
</organism>
<dbReference type="Ensembl" id="ENSSSCT00055016528.1">
    <property type="protein sequence ID" value="ENSSSCP00055013028.1"/>
    <property type="gene ID" value="ENSSSCG00055008462.1"/>
</dbReference>
<dbReference type="Proteomes" id="UP000694724">
    <property type="component" value="Unplaced"/>
</dbReference>
<keyword evidence="1" id="KW-0732">Signal</keyword>
<protein>
    <submittedName>
        <fullName evidence="2">Uncharacterized protein</fullName>
    </submittedName>
</protein>
<evidence type="ECO:0000313" key="2">
    <source>
        <dbReference type="Ensembl" id="ENSSSCP00035025897.1"/>
    </source>
</evidence>
<dbReference type="AlphaFoldDB" id="A0A8D1A7L8"/>
<accession>A0A8D1A7L8</accession>
<name>A0A8D1A7L8_PIG</name>
<feature type="chain" id="PRO_5044685532" evidence="1">
    <location>
        <begin position="19"/>
        <end position="112"/>
    </location>
</feature>
<feature type="signal peptide" evidence="1">
    <location>
        <begin position="1"/>
        <end position="18"/>
    </location>
</feature>
<evidence type="ECO:0000256" key="1">
    <source>
        <dbReference type="SAM" id="SignalP"/>
    </source>
</evidence>
<reference evidence="2" key="1">
    <citation type="submission" date="2025-05" db="UniProtKB">
        <authorList>
            <consortium name="Ensembl"/>
        </authorList>
    </citation>
    <scope>IDENTIFICATION</scope>
</reference>
<sequence length="112" mass="12497">MKLTIAVFLFKSLQFIMEQLHWLLEGEDSEDREVILSLLKRYFPLESCTLITYENLGVLLVEDWFQGSAKQLAGPSLGCSSALEVRSSHTWVPSLVVSSRSLSVFCVILGSG</sequence>
<dbReference type="Ensembl" id="ENSSSCT00035063968.1">
    <property type="protein sequence ID" value="ENSSSCP00035025897.1"/>
    <property type="gene ID" value="ENSSSCG00035048033.1"/>
</dbReference>